<dbReference type="RefSeq" id="WP_107662620.1">
    <property type="nucleotide sequence ID" value="NZ_PZKG01000010.1"/>
</dbReference>
<accession>A0A2T4JYW3</accession>
<feature type="domain" description="Cytochrome c oxidase subunit IV bacterial aa3 type" evidence="2">
    <location>
        <begin position="11"/>
        <end position="50"/>
    </location>
</feature>
<keyword evidence="1" id="KW-1133">Transmembrane helix</keyword>
<protein>
    <submittedName>
        <fullName evidence="3">Aa3-type cytochrome c oxidase subunit IV</fullName>
    </submittedName>
</protein>
<dbReference type="Gene3D" id="1.20.5.160">
    <property type="entry name" value="Bacterial aa3 type cytochrome c oxidase subunit IV"/>
    <property type="match status" value="1"/>
</dbReference>
<reference evidence="3 4" key="1">
    <citation type="submission" date="2018-03" db="EMBL/GenBank/DDBJ databases">
        <title>Cereibacter changlensis.</title>
        <authorList>
            <person name="Meyer T.E."/>
            <person name="Miller S."/>
            <person name="Lodha T."/>
            <person name="Gandham S."/>
            <person name="Chintalapati S."/>
            <person name="Chintalapati V.R."/>
        </authorList>
    </citation>
    <scope>NUCLEOTIDE SEQUENCE [LARGE SCALE GENOMIC DNA]</scope>
    <source>
        <strain evidence="3 4">JA139</strain>
    </source>
</reference>
<evidence type="ECO:0000313" key="4">
    <source>
        <dbReference type="Proteomes" id="UP000241010"/>
    </source>
</evidence>
<dbReference type="AlphaFoldDB" id="A0A2T4JYW3"/>
<dbReference type="InterPro" id="IPR012422">
    <property type="entry name" value="Cyt_c_oxidase_su4_bac-aa3"/>
</dbReference>
<comment type="caution">
    <text evidence="3">The sequence shown here is derived from an EMBL/GenBank/DDBJ whole genome shotgun (WGS) entry which is preliminary data.</text>
</comment>
<feature type="transmembrane region" description="Helical" evidence="1">
    <location>
        <begin position="28"/>
        <end position="49"/>
    </location>
</feature>
<dbReference type="EMBL" id="PZKG01000010">
    <property type="protein sequence ID" value="PTE23110.1"/>
    <property type="molecule type" value="Genomic_DNA"/>
</dbReference>
<keyword evidence="1" id="KW-0812">Transmembrane</keyword>
<dbReference type="Pfam" id="PF07835">
    <property type="entry name" value="COX4_pro_2"/>
    <property type="match status" value="1"/>
</dbReference>
<organism evidence="3 4">
    <name type="scientific">Cereibacter changlensis JA139</name>
    <dbReference type="NCBI Taxonomy" id="1188249"/>
    <lineage>
        <taxon>Bacteria</taxon>
        <taxon>Pseudomonadati</taxon>
        <taxon>Pseudomonadota</taxon>
        <taxon>Alphaproteobacteria</taxon>
        <taxon>Rhodobacterales</taxon>
        <taxon>Paracoccaceae</taxon>
        <taxon>Cereibacter</taxon>
    </lineage>
</organism>
<proteinExistence type="predicted"/>
<evidence type="ECO:0000313" key="3">
    <source>
        <dbReference type="EMBL" id="PTE23110.1"/>
    </source>
</evidence>
<keyword evidence="4" id="KW-1185">Reference proteome</keyword>
<evidence type="ECO:0000256" key="1">
    <source>
        <dbReference type="SAM" id="Phobius"/>
    </source>
</evidence>
<sequence>MADHSHDQHDHVVGTMDISDHEKTFAGFIRMVTWGAIISIGVLVFMGLANA</sequence>
<gene>
    <name evidence="3" type="ORF">C5F48_03785</name>
</gene>
<evidence type="ECO:0000259" key="2">
    <source>
        <dbReference type="Pfam" id="PF07835"/>
    </source>
</evidence>
<dbReference type="Proteomes" id="UP000241010">
    <property type="component" value="Unassembled WGS sequence"/>
</dbReference>
<keyword evidence="1" id="KW-0472">Membrane</keyword>
<name>A0A2T4JYW3_9RHOB</name>
<dbReference type="OrthoDB" id="7691500at2"/>
<dbReference type="InterPro" id="IPR036596">
    <property type="entry name" value="Cyt-C_aa3_sf"/>
</dbReference>
<dbReference type="SUPFAM" id="SSF81469">
    <property type="entry name" value="Bacterial aa3 type cytochrome c oxidase subunit IV"/>
    <property type="match status" value="1"/>
</dbReference>